<dbReference type="Proteomes" id="UP000183376">
    <property type="component" value="Chromosome I"/>
</dbReference>
<dbReference type="InterPro" id="IPR015424">
    <property type="entry name" value="PyrdxlP-dep_Trfase"/>
</dbReference>
<name>A0A1G9WZD7_ALLAB</name>
<dbReference type="SUPFAM" id="SSF53383">
    <property type="entry name" value="PLP-dependent transferases"/>
    <property type="match status" value="1"/>
</dbReference>
<dbReference type="STRING" id="211114.SAMN04489726_3888"/>
<dbReference type="EMBL" id="LT629701">
    <property type="protein sequence ID" value="SDM89611.1"/>
    <property type="molecule type" value="Genomic_DNA"/>
</dbReference>
<dbReference type="InterPro" id="IPR000192">
    <property type="entry name" value="Aminotrans_V_dom"/>
</dbReference>
<protein>
    <submittedName>
        <fullName evidence="2">Selenocysteine lyase/Cysteine desulfurase</fullName>
    </submittedName>
</protein>
<dbReference type="RefSeq" id="WP_030430901.1">
    <property type="nucleotide sequence ID" value="NZ_JOEF01000016.1"/>
</dbReference>
<dbReference type="OrthoDB" id="9808002at2"/>
<dbReference type="PANTHER" id="PTHR43586:SF24">
    <property type="entry name" value="BLR4730 PROTEIN"/>
    <property type="match status" value="1"/>
</dbReference>
<reference evidence="2 3" key="1">
    <citation type="submission" date="2016-10" db="EMBL/GenBank/DDBJ databases">
        <authorList>
            <person name="de Groot N.N."/>
        </authorList>
    </citation>
    <scope>NUCLEOTIDE SEQUENCE [LARGE SCALE GENOMIC DNA]</scope>
    <source>
        <strain evidence="2 3">DSM 44149</strain>
    </source>
</reference>
<dbReference type="Pfam" id="PF00266">
    <property type="entry name" value="Aminotran_5"/>
    <property type="match status" value="1"/>
</dbReference>
<evidence type="ECO:0000313" key="3">
    <source>
        <dbReference type="Proteomes" id="UP000183376"/>
    </source>
</evidence>
<dbReference type="Gene3D" id="3.40.640.10">
    <property type="entry name" value="Type I PLP-dependent aspartate aminotransferase-like (Major domain)"/>
    <property type="match status" value="1"/>
</dbReference>
<dbReference type="Gene3D" id="3.90.1150.10">
    <property type="entry name" value="Aspartate Aminotransferase, domain 1"/>
    <property type="match status" value="1"/>
</dbReference>
<dbReference type="InterPro" id="IPR015421">
    <property type="entry name" value="PyrdxlP-dep_Trfase_major"/>
</dbReference>
<dbReference type="eggNOG" id="COG0520">
    <property type="taxonomic scope" value="Bacteria"/>
</dbReference>
<keyword evidence="3" id="KW-1185">Reference proteome</keyword>
<accession>A0A1G9WZD7</accession>
<organism evidence="2 3">
    <name type="scientific">Allokutzneria albata</name>
    <name type="common">Kibdelosporangium albatum</name>
    <dbReference type="NCBI Taxonomy" id="211114"/>
    <lineage>
        <taxon>Bacteria</taxon>
        <taxon>Bacillati</taxon>
        <taxon>Actinomycetota</taxon>
        <taxon>Actinomycetes</taxon>
        <taxon>Pseudonocardiales</taxon>
        <taxon>Pseudonocardiaceae</taxon>
        <taxon>Allokutzneria</taxon>
    </lineage>
</organism>
<gene>
    <name evidence="2" type="ORF">SAMN04489726_3888</name>
</gene>
<dbReference type="GO" id="GO:0016829">
    <property type="term" value="F:lyase activity"/>
    <property type="evidence" value="ECO:0007669"/>
    <property type="project" value="UniProtKB-KW"/>
</dbReference>
<keyword evidence="2" id="KW-0456">Lyase</keyword>
<sequence length="394" mass="42092">MFDDGIDLEAVRTDTPGARERIFLDSAGSSLPPEPVLRETISHLRRESEVGGYRAAAERADDLEKGYAVAANFLGCEPEEVAFTESATRSWLNAFTAVPLAEGDRVLISEAEYGSNAVAIYHRARLVGAQVDVIPSDSTGALDVGALRELLDERVKLVSLVHAPTNSGLVNPVREAVAVAHDAGALVLLDACQSAGQMRVRADEIGADLISVTGRKWLRGPRGTGVLVVRDGVELCPTQIDQHGATWRIPDSVELRSDARVHELWEFSVADRLGLIAALRYADEIGIDVIERAVRARAGALREGLTGIPRVRVHDIGAVRSGIVSFSVDGIGAEAVKDALRGKRITVSAAGAHGALLDMSRRGLTEFVRASPHYFVSPEQISSFLEAVSGLSPA</sequence>
<proteinExistence type="predicted"/>
<evidence type="ECO:0000313" key="2">
    <source>
        <dbReference type="EMBL" id="SDM89611.1"/>
    </source>
</evidence>
<dbReference type="AlphaFoldDB" id="A0A1G9WZD7"/>
<feature type="domain" description="Aminotransferase class V" evidence="1">
    <location>
        <begin position="22"/>
        <end position="383"/>
    </location>
</feature>
<dbReference type="PANTHER" id="PTHR43586">
    <property type="entry name" value="CYSTEINE DESULFURASE"/>
    <property type="match status" value="1"/>
</dbReference>
<dbReference type="InterPro" id="IPR015422">
    <property type="entry name" value="PyrdxlP-dep_Trfase_small"/>
</dbReference>
<evidence type="ECO:0000259" key="1">
    <source>
        <dbReference type="Pfam" id="PF00266"/>
    </source>
</evidence>